<dbReference type="Pfam" id="PF17029">
    <property type="entry name" value="DUF5100"/>
    <property type="match status" value="1"/>
</dbReference>
<dbReference type="HOGENOM" id="CLU_162138_0_0_1"/>
<dbReference type="OMA" id="PQEANFQ"/>
<dbReference type="VEuPathDB" id="MicrosporidiaDB:SLOPH_1657"/>
<keyword evidence="2" id="KW-1185">Reference proteome</keyword>
<dbReference type="OrthoDB" id="2189011at2759"/>
<protein>
    <submittedName>
        <fullName evidence="1">Uncharacterized protein</fullName>
    </submittedName>
</protein>
<gene>
    <name evidence="1" type="ORF">SLOPH_1657</name>
</gene>
<organism evidence="1 2">
    <name type="scientific">Spraguea lophii (strain 42_110)</name>
    <name type="common">Microsporidian parasite</name>
    <dbReference type="NCBI Taxonomy" id="1358809"/>
    <lineage>
        <taxon>Eukaryota</taxon>
        <taxon>Fungi</taxon>
        <taxon>Fungi incertae sedis</taxon>
        <taxon>Microsporidia</taxon>
        <taxon>Spragueidae</taxon>
        <taxon>Spraguea</taxon>
    </lineage>
</organism>
<name>S7W8P2_SPRLO</name>
<evidence type="ECO:0000313" key="2">
    <source>
        <dbReference type="Proteomes" id="UP000014978"/>
    </source>
</evidence>
<comment type="caution">
    <text evidence="1">The sequence shown here is derived from an EMBL/GenBank/DDBJ whole genome shotgun (WGS) entry which is preliminary data.</text>
</comment>
<proteinExistence type="predicted"/>
<dbReference type="InterPro" id="IPR031495">
    <property type="entry name" value="DUF5100"/>
</dbReference>
<evidence type="ECO:0000313" key="1">
    <source>
        <dbReference type="EMBL" id="EPR79240.1"/>
    </source>
</evidence>
<dbReference type="InParanoid" id="S7W8P2"/>
<sequence>MLYSEKLEGIDAILSCFTLDDIFDILDTVSFYASTSDAKENFFIPQEANFQLPTIFLRTKRILDCEKFIYYNNGTFNNQKIDKILKCLEDIVIDEIVFEEEKTVETNIQEVEELAKKYL</sequence>
<accession>S7W8P2</accession>
<dbReference type="EMBL" id="ATCN01000329">
    <property type="protein sequence ID" value="EPR79240.1"/>
    <property type="molecule type" value="Genomic_DNA"/>
</dbReference>
<dbReference type="Proteomes" id="UP000014978">
    <property type="component" value="Unassembled WGS sequence"/>
</dbReference>
<dbReference type="AlphaFoldDB" id="S7W8P2"/>
<reference evidence="2" key="1">
    <citation type="journal article" date="2013" name="PLoS Genet.">
        <title>The genome of Spraguea lophii and the basis of host-microsporidian interactions.</title>
        <authorList>
            <person name="Campbell S.E."/>
            <person name="Williams T.A."/>
            <person name="Yousuf A."/>
            <person name="Soanes D.M."/>
            <person name="Paszkiewicz K.H."/>
            <person name="Williams B.A.P."/>
        </authorList>
    </citation>
    <scope>NUCLEOTIDE SEQUENCE [LARGE SCALE GENOMIC DNA]</scope>
    <source>
        <strain evidence="2">42_110</strain>
    </source>
</reference>